<dbReference type="OrthoDB" id="957977at2"/>
<dbReference type="EMBL" id="FQVQ01000001">
    <property type="protein sequence ID" value="SHE71595.1"/>
    <property type="molecule type" value="Genomic_DNA"/>
</dbReference>
<accession>A0A1M4VRV2</accession>
<gene>
    <name evidence="2" type="ORF">SAMN05444377_10129</name>
</gene>
<keyword evidence="1" id="KW-1133">Transmembrane helix</keyword>
<dbReference type="STRING" id="1124188.SAMN05444377_10129"/>
<dbReference type="RefSeq" id="WP_073360205.1">
    <property type="nucleotide sequence ID" value="NZ_FQVQ01000001.1"/>
</dbReference>
<keyword evidence="1" id="KW-0472">Membrane</keyword>
<name>A0A1M4VRV2_9FLAO</name>
<evidence type="ECO:0000256" key="1">
    <source>
        <dbReference type="SAM" id="Phobius"/>
    </source>
</evidence>
<keyword evidence="3" id="KW-1185">Reference proteome</keyword>
<reference evidence="2 3" key="1">
    <citation type="submission" date="2016-11" db="EMBL/GenBank/DDBJ databases">
        <authorList>
            <person name="Jaros S."/>
            <person name="Januszkiewicz K."/>
            <person name="Wedrychowicz H."/>
        </authorList>
    </citation>
    <scope>NUCLEOTIDE SEQUENCE [LARGE SCALE GENOMIC DNA]</scope>
    <source>
        <strain evidence="2 3">DSM 25660</strain>
    </source>
</reference>
<organism evidence="2 3">
    <name type="scientific">Flavobacterium fontis</name>
    <dbReference type="NCBI Taxonomy" id="1124188"/>
    <lineage>
        <taxon>Bacteria</taxon>
        <taxon>Pseudomonadati</taxon>
        <taxon>Bacteroidota</taxon>
        <taxon>Flavobacteriia</taxon>
        <taxon>Flavobacteriales</taxon>
        <taxon>Flavobacteriaceae</taxon>
        <taxon>Flavobacterium</taxon>
    </lineage>
</organism>
<protein>
    <submittedName>
        <fullName evidence="2">DoxX protein</fullName>
    </submittedName>
</protein>
<feature type="transmembrane region" description="Helical" evidence="1">
    <location>
        <begin position="108"/>
        <end position="126"/>
    </location>
</feature>
<sequence>MTNTASFFVLLFLAITFLMSSHEKVFHWKTTLQGMQSYFANSPVKNQVALLTGILLLTELIAGILAAIGCLQLYINGERTFGFWGAVFSCIALLEMLVGQRLAKDYDGARNITLYFIPAVIGVYWLS</sequence>
<feature type="transmembrane region" description="Helical" evidence="1">
    <location>
        <begin position="81"/>
        <end position="102"/>
    </location>
</feature>
<keyword evidence="1" id="KW-0812">Transmembrane</keyword>
<dbReference type="Proteomes" id="UP000184147">
    <property type="component" value="Unassembled WGS sequence"/>
</dbReference>
<dbReference type="AlphaFoldDB" id="A0A1M4VRV2"/>
<evidence type="ECO:0000313" key="3">
    <source>
        <dbReference type="Proteomes" id="UP000184147"/>
    </source>
</evidence>
<proteinExistence type="predicted"/>
<evidence type="ECO:0000313" key="2">
    <source>
        <dbReference type="EMBL" id="SHE71595.1"/>
    </source>
</evidence>
<feature type="transmembrane region" description="Helical" evidence="1">
    <location>
        <begin position="47"/>
        <end position="74"/>
    </location>
</feature>